<dbReference type="EMBL" id="MCRM02000020">
    <property type="protein sequence ID" value="PNV73936.1"/>
    <property type="molecule type" value="Genomic_DNA"/>
</dbReference>
<keyword evidence="2" id="KW-1185">Reference proteome</keyword>
<evidence type="ECO:0000313" key="1">
    <source>
        <dbReference type="EMBL" id="PNV73936.1"/>
    </source>
</evidence>
<comment type="caution">
    <text evidence="1">The sequence shown here is derived from an EMBL/GenBank/DDBJ whole genome shotgun (WGS) entry which is preliminary data.</text>
</comment>
<evidence type="ECO:0000313" key="2">
    <source>
        <dbReference type="Proteomes" id="UP000094669"/>
    </source>
</evidence>
<gene>
    <name evidence="1" type="ORF">BES34_016080</name>
</gene>
<name>A0ABX4YFC0_9LEPT</name>
<proteinExistence type="predicted"/>
<reference evidence="1" key="1">
    <citation type="submission" date="2018-01" db="EMBL/GenBank/DDBJ databases">
        <title>Genomic characterization of Leptospira inadai serogroup Lyme isolated from captured rat in Brazil and comparative analysis with human reference strain.</title>
        <authorList>
            <person name="Moreno L.Z."/>
            <person name="Loureiro A.P."/>
            <person name="Miraglia F."/>
            <person name="Kremer F.S."/>
            <person name="Eslabao M.R."/>
            <person name="Dellagostin O.A."/>
            <person name="Lilenbaum W."/>
            <person name="Moreno A.M."/>
        </authorList>
    </citation>
    <scope>NUCLEOTIDE SEQUENCE [LARGE SCALE GENOMIC DNA]</scope>
    <source>
        <strain evidence="1">M34/99</strain>
    </source>
</reference>
<protein>
    <submittedName>
        <fullName evidence="1">Uncharacterized protein</fullName>
    </submittedName>
</protein>
<dbReference type="Proteomes" id="UP000094669">
    <property type="component" value="Unassembled WGS sequence"/>
</dbReference>
<accession>A0ABX4YFC0</accession>
<organism evidence="1 2">
    <name type="scientific">Leptospira inadai serovar Lyme</name>
    <dbReference type="NCBI Taxonomy" id="293084"/>
    <lineage>
        <taxon>Bacteria</taxon>
        <taxon>Pseudomonadati</taxon>
        <taxon>Spirochaetota</taxon>
        <taxon>Spirochaetia</taxon>
        <taxon>Leptospirales</taxon>
        <taxon>Leptospiraceae</taxon>
        <taxon>Leptospira</taxon>
    </lineage>
</organism>
<sequence>MQISETTMPLLPSLLFFNGISFDRFRRKLPGIYARMKIPRSGILRKNFWNHIKCELLRKRSDSSKGSNWKMNCN</sequence>